<name>A0A1J0VMK2_9NOCA</name>
<evidence type="ECO:0000313" key="1">
    <source>
        <dbReference type="EMBL" id="APE33256.1"/>
    </source>
</evidence>
<keyword evidence="2" id="KW-1185">Reference proteome</keyword>
<proteinExistence type="predicted"/>
<protein>
    <submittedName>
        <fullName evidence="1">Uncharacterized protein</fullName>
    </submittedName>
</protein>
<accession>A0A1J0VMK2</accession>
<dbReference type="OrthoDB" id="4560721at2"/>
<dbReference type="AlphaFoldDB" id="A0A1J0VMK2"/>
<organism evidence="1 2">
    <name type="scientific">Nocardia mangyaensis</name>
    <dbReference type="NCBI Taxonomy" id="2213200"/>
    <lineage>
        <taxon>Bacteria</taxon>
        <taxon>Bacillati</taxon>
        <taxon>Actinomycetota</taxon>
        <taxon>Actinomycetes</taxon>
        <taxon>Mycobacteriales</taxon>
        <taxon>Nocardiaceae</taxon>
        <taxon>Nocardia</taxon>
    </lineage>
</organism>
<dbReference type="RefSeq" id="WP_071926443.1">
    <property type="nucleotide sequence ID" value="NZ_CP018082.1"/>
</dbReference>
<reference evidence="1" key="1">
    <citation type="submission" date="2016-11" db="EMBL/GenBank/DDBJ databases">
        <authorList>
            <person name="Jaros S."/>
            <person name="Januszkiewicz K."/>
            <person name="Wedrychowicz H."/>
        </authorList>
    </citation>
    <scope>NUCLEOTIDE SEQUENCE [LARGE SCALE GENOMIC DNA]</scope>
    <source>
        <strain evidence="1">Y48</strain>
    </source>
</reference>
<dbReference type="KEGG" id="nsl:BOX37_03930"/>
<sequence>MTDSVDVDTVRLRRAAGDTRRARGSLDDVMSTLSTALDAQGEAPWGTDKIGSTFAEQYVPYRTNLETAGENMGTTLGSMADGQTTAAVEFDRMESGNRDSFER</sequence>
<evidence type="ECO:0000313" key="2">
    <source>
        <dbReference type="Proteomes" id="UP000183810"/>
    </source>
</evidence>
<dbReference type="Gene3D" id="1.10.287.1060">
    <property type="entry name" value="ESAT-6-like"/>
    <property type="match status" value="1"/>
</dbReference>
<dbReference type="EMBL" id="CP018082">
    <property type="protein sequence ID" value="APE33256.1"/>
    <property type="molecule type" value="Genomic_DNA"/>
</dbReference>
<dbReference type="Proteomes" id="UP000183810">
    <property type="component" value="Chromosome"/>
</dbReference>
<gene>
    <name evidence="1" type="ORF">BOX37_03930</name>
</gene>